<dbReference type="PANTHER" id="PTHR39339:SF1">
    <property type="entry name" value="CHAD DOMAIN-CONTAINING PROTEIN"/>
    <property type="match status" value="1"/>
</dbReference>
<proteinExistence type="predicted"/>
<dbReference type="AlphaFoldDB" id="A0A1H6FEE7"/>
<dbReference type="RefSeq" id="WP_103921403.1">
    <property type="nucleotide sequence ID" value="NZ_FMSV02000540.1"/>
</dbReference>
<dbReference type="Proteomes" id="UP000236724">
    <property type="component" value="Unassembled WGS sequence"/>
</dbReference>
<dbReference type="EMBL" id="FMSV02000540">
    <property type="protein sequence ID" value="SEH07781.1"/>
    <property type="molecule type" value="Genomic_DNA"/>
</dbReference>
<dbReference type="SMART" id="SM00880">
    <property type="entry name" value="CHAD"/>
    <property type="match status" value="1"/>
</dbReference>
<evidence type="ECO:0000313" key="2">
    <source>
        <dbReference type="EMBL" id="SEH07781.1"/>
    </source>
</evidence>
<protein>
    <submittedName>
        <fullName evidence="2">CHAD domain protein</fullName>
    </submittedName>
</protein>
<dbReference type="InterPro" id="IPR038186">
    <property type="entry name" value="CHAD_dom_sf"/>
</dbReference>
<feature type="domain" description="CHAD" evidence="1">
    <location>
        <begin position="229"/>
        <end position="522"/>
    </location>
</feature>
<dbReference type="InterPro" id="IPR007899">
    <property type="entry name" value="CHAD_dom"/>
</dbReference>
<gene>
    <name evidence="2" type="ORF">MBHS_03666</name>
</gene>
<accession>A0A1H6FEE7</accession>
<dbReference type="PROSITE" id="PS51708">
    <property type="entry name" value="CHAD"/>
    <property type="match status" value="1"/>
</dbReference>
<sequence>MATLPNNLFKLEEGQDPAALWEQINVHYDLEKSITQTHDSICYDSFDWRLFLQGWQLTAHNKKTAYESGQNTAQQTECWSIILESVDGQQQYARQSLKQVPTFAWDFPDSLLKTQLQPILEMRALLAHTHLHWVVQTWKVLDDEQKTVVRLQLETVYVVGENSEHTCLGQALRVLPVRGYTKALQRVLQIIQAQALETEQKSWLELAWRQTQQQPGSYSSKLNLQLKPDMPANIATKIILQRLLDTMQENEAGTRQNLDSEFLHDFRVAIRRTRSVLSQVKGVLPKTTVTRFKPQFAWLGSVTTPTRDLDVYLLDFDKYHAMLPAQVQPDLAPLLHFLQQHHRQAQQKMAKTLVSKTYQKLIQEWQQFIHSPSRAHPQIPNSGRPVIEVANENIWKAYRKVLKAGKRINDDTPVVALHELRKDCKKLRYLMEFFQSLYPKDRAMRSIKILKDFQNILGDIQDYFVQVEHLQSFAEQMVEEGTGSSRTLLAMGVLVGHLLDLEQQARTRFTERFEIFAQETNRHRFAELFKPQKAKITKVITKATQAGGA</sequence>
<evidence type="ECO:0000313" key="3">
    <source>
        <dbReference type="Proteomes" id="UP000236724"/>
    </source>
</evidence>
<dbReference type="Pfam" id="PF05235">
    <property type="entry name" value="CHAD"/>
    <property type="match status" value="1"/>
</dbReference>
<organism evidence="2 3">
    <name type="scientific">Candidatus Venteria ishoeyi</name>
    <dbReference type="NCBI Taxonomy" id="1899563"/>
    <lineage>
        <taxon>Bacteria</taxon>
        <taxon>Pseudomonadati</taxon>
        <taxon>Pseudomonadota</taxon>
        <taxon>Gammaproteobacteria</taxon>
        <taxon>Thiotrichales</taxon>
        <taxon>Thiotrichaceae</taxon>
        <taxon>Venteria</taxon>
    </lineage>
</organism>
<dbReference type="Gene3D" id="1.40.20.10">
    <property type="entry name" value="CHAD domain"/>
    <property type="match status" value="1"/>
</dbReference>
<dbReference type="OrthoDB" id="3034217at2"/>
<name>A0A1H6FEE7_9GAMM</name>
<evidence type="ECO:0000259" key="1">
    <source>
        <dbReference type="PROSITE" id="PS51708"/>
    </source>
</evidence>
<reference evidence="2 3" key="1">
    <citation type="submission" date="2016-10" db="EMBL/GenBank/DDBJ databases">
        <authorList>
            <person name="de Groot N.N."/>
        </authorList>
    </citation>
    <scope>NUCLEOTIDE SEQUENCE [LARGE SCALE GENOMIC DNA]</scope>
    <source>
        <strain evidence="2">MBHS1</strain>
    </source>
</reference>
<keyword evidence="3" id="KW-1185">Reference proteome</keyword>
<dbReference type="PANTHER" id="PTHR39339">
    <property type="entry name" value="SLR1444 PROTEIN"/>
    <property type="match status" value="1"/>
</dbReference>